<gene>
    <name evidence="3" type="ORF">Ani05nite_34040</name>
</gene>
<feature type="region of interest" description="Disordered" evidence="1">
    <location>
        <begin position="1"/>
        <end position="20"/>
    </location>
</feature>
<proteinExistence type="predicted"/>
<dbReference type="AlphaFoldDB" id="A0A919JIA7"/>
<evidence type="ECO:0000259" key="2">
    <source>
        <dbReference type="Pfam" id="PF12740"/>
    </source>
</evidence>
<comment type="caution">
    <text evidence="3">The sequence shown here is derived from an EMBL/GenBank/DDBJ whole genome shotgun (WGS) entry which is preliminary data.</text>
</comment>
<dbReference type="PANTHER" id="PTHR33428">
    <property type="entry name" value="CHLOROPHYLLASE-2, CHLOROPLASTIC"/>
    <property type="match status" value="1"/>
</dbReference>
<dbReference type="PANTHER" id="PTHR33428:SF14">
    <property type="entry name" value="CARBOXYLESTERASE TYPE B DOMAIN-CONTAINING PROTEIN"/>
    <property type="match status" value="1"/>
</dbReference>
<dbReference type="InterPro" id="IPR041127">
    <property type="entry name" value="PET_hydrolase/cutinase-like"/>
</dbReference>
<keyword evidence="4" id="KW-1185">Reference proteome</keyword>
<evidence type="ECO:0000313" key="4">
    <source>
        <dbReference type="Proteomes" id="UP000647172"/>
    </source>
</evidence>
<feature type="domain" description="PET hydrolase/cutinase-like" evidence="2">
    <location>
        <begin position="19"/>
        <end position="197"/>
    </location>
</feature>
<evidence type="ECO:0000313" key="3">
    <source>
        <dbReference type="EMBL" id="GIE49870.1"/>
    </source>
</evidence>
<organism evidence="3 4">
    <name type="scientific">Actinoplanes nipponensis</name>
    <dbReference type="NCBI Taxonomy" id="135950"/>
    <lineage>
        <taxon>Bacteria</taxon>
        <taxon>Bacillati</taxon>
        <taxon>Actinomycetota</taxon>
        <taxon>Actinomycetes</taxon>
        <taxon>Micromonosporales</taxon>
        <taxon>Micromonosporaceae</taxon>
        <taxon>Actinoplanes</taxon>
    </lineage>
</organism>
<dbReference type="InterPro" id="IPR029058">
    <property type="entry name" value="AB_hydrolase_fold"/>
</dbReference>
<sequence length="267" mass="27998">MQPSGPPSAPPTLASTLGRAPTRAFPVKTRKLQLSRGADRPLPTTVWYPAAGDGPFPVIVFSHGLTARPADYASILSRWAGAGFVVAAPAFPHTSGGVADFDVVDLLNQPADASYVLTRVLALDGKAGDPLRGRLDRVHVAAAGHSGGGITTLGMLTGARDERLTAAVVLAGRQALPGTFSGPEIPVLFVHGKQDLTVRYIEGLAAFRAVPWPKGMLTLPNAGHVVTGGADFDIVAGATTDFWRWSLYGDAGAGRRLDRRDNLDSDF</sequence>
<dbReference type="SUPFAM" id="SSF53474">
    <property type="entry name" value="alpha/beta-Hydrolases"/>
    <property type="match status" value="1"/>
</dbReference>
<dbReference type="EMBL" id="BOMQ01000043">
    <property type="protein sequence ID" value="GIE49870.1"/>
    <property type="molecule type" value="Genomic_DNA"/>
</dbReference>
<feature type="compositionally biased region" description="Pro residues" evidence="1">
    <location>
        <begin position="1"/>
        <end position="10"/>
    </location>
</feature>
<dbReference type="Pfam" id="PF12740">
    <property type="entry name" value="PETase"/>
    <property type="match status" value="1"/>
</dbReference>
<reference evidence="3" key="1">
    <citation type="submission" date="2021-01" db="EMBL/GenBank/DDBJ databases">
        <title>Whole genome shotgun sequence of Actinoplanes nipponensis NBRC 14063.</title>
        <authorList>
            <person name="Komaki H."/>
            <person name="Tamura T."/>
        </authorList>
    </citation>
    <scope>NUCLEOTIDE SEQUENCE</scope>
    <source>
        <strain evidence="3">NBRC 14063</strain>
    </source>
</reference>
<accession>A0A919JIA7</accession>
<dbReference type="Gene3D" id="3.40.50.1820">
    <property type="entry name" value="alpha/beta hydrolase"/>
    <property type="match status" value="1"/>
</dbReference>
<dbReference type="Proteomes" id="UP000647172">
    <property type="component" value="Unassembled WGS sequence"/>
</dbReference>
<name>A0A919JIA7_9ACTN</name>
<protein>
    <recommendedName>
        <fullName evidence="2">PET hydrolase/cutinase-like domain-containing protein</fullName>
    </recommendedName>
</protein>
<evidence type="ECO:0000256" key="1">
    <source>
        <dbReference type="SAM" id="MobiDB-lite"/>
    </source>
</evidence>